<dbReference type="Pfam" id="PF10280">
    <property type="entry name" value="Med11"/>
    <property type="match status" value="1"/>
</dbReference>
<dbReference type="OrthoDB" id="5418434at2759"/>
<evidence type="ECO:0000256" key="1">
    <source>
        <dbReference type="ARBA" id="ARBA00004123"/>
    </source>
</evidence>
<sequence>MPNTMDINDPASSPFSFGDGEDVDLPEALALPGHSSQPQAPSQPGKPVDPAIAIANKGIEELNRIDENISALLLSAGLAIKTLTTPTSLLPDPTSTPPNPPITSPITPPTLPTQLSTFKHHASHFHSLLDSIRVSLRRQILLQDQLELLAPTPPSGTTTTTSSSSIANPAPTTAFDIGLLNVRSDNVGKDMEEELWNKARGFVENLERAREAAEAEMQLLGGTRVGGGDGHADGDVDMLSTQSISMGD</sequence>
<protein>
    <recommendedName>
        <fullName evidence="4">Mediator of RNA polymerase II transcription subunit 11</fullName>
    </recommendedName>
    <alternativeName>
        <fullName evidence="4">Mediator complex subunit 11</fullName>
    </alternativeName>
</protein>
<name>A0A3N4LFL2_9PEZI</name>
<dbReference type="InParanoid" id="A0A3N4LFL2"/>
<proteinExistence type="inferred from homology"/>
<comment type="similarity">
    <text evidence="2 4">Belongs to the Mediator complex subunit 11 family.</text>
</comment>
<feature type="compositionally biased region" description="Polar residues" evidence="5">
    <location>
        <begin position="1"/>
        <end position="15"/>
    </location>
</feature>
<keyword evidence="4" id="KW-0804">Transcription</keyword>
<dbReference type="Proteomes" id="UP000267821">
    <property type="component" value="Unassembled WGS sequence"/>
</dbReference>
<dbReference type="GO" id="GO:0016592">
    <property type="term" value="C:mediator complex"/>
    <property type="evidence" value="ECO:0007669"/>
    <property type="project" value="InterPro"/>
</dbReference>
<dbReference type="Gene3D" id="1.10.287.3490">
    <property type="match status" value="1"/>
</dbReference>
<dbReference type="EMBL" id="ML121558">
    <property type="protein sequence ID" value="RPB21677.1"/>
    <property type="molecule type" value="Genomic_DNA"/>
</dbReference>
<keyword evidence="7" id="KW-1185">Reference proteome</keyword>
<comment type="function">
    <text evidence="4">Component of the Mediator complex, a coactivator involved in the regulated transcription of nearly all RNA polymerase II-dependent genes. Mediator functions as a bridge to convey information from gene-specific regulatory proteins to the basal RNA polymerase II transcription machinery. Mediator is recruited to promoters by direct interactions with regulatory proteins and serves as a scaffold for the assembly of a functional pre-initiation complex with RNA polymerase II and the general transcription factors.</text>
</comment>
<accession>A0A3N4LFL2</accession>
<keyword evidence="3 4" id="KW-0539">Nucleus</keyword>
<comment type="subunit">
    <text evidence="4">Component of the Mediator complex.</text>
</comment>
<dbReference type="AlphaFoldDB" id="A0A3N4LFL2"/>
<evidence type="ECO:0000256" key="4">
    <source>
        <dbReference type="RuleBase" id="RU364147"/>
    </source>
</evidence>
<comment type="subcellular location">
    <subcellularLocation>
        <location evidence="1 4">Nucleus</location>
    </subcellularLocation>
</comment>
<dbReference type="GO" id="GO:0006357">
    <property type="term" value="P:regulation of transcription by RNA polymerase II"/>
    <property type="evidence" value="ECO:0007669"/>
    <property type="project" value="InterPro"/>
</dbReference>
<reference evidence="6 7" key="1">
    <citation type="journal article" date="2018" name="Nat. Ecol. Evol.">
        <title>Pezizomycetes genomes reveal the molecular basis of ectomycorrhizal truffle lifestyle.</title>
        <authorList>
            <person name="Murat C."/>
            <person name="Payen T."/>
            <person name="Noel B."/>
            <person name="Kuo A."/>
            <person name="Morin E."/>
            <person name="Chen J."/>
            <person name="Kohler A."/>
            <person name="Krizsan K."/>
            <person name="Balestrini R."/>
            <person name="Da Silva C."/>
            <person name="Montanini B."/>
            <person name="Hainaut M."/>
            <person name="Levati E."/>
            <person name="Barry K.W."/>
            <person name="Belfiori B."/>
            <person name="Cichocki N."/>
            <person name="Clum A."/>
            <person name="Dockter R.B."/>
            <person name="Fauchery L."/>
            <person name="Guy J."/>
            <person name="Iotti M."/>
            <person name="Le Tacon F."/>
            <person name="Lindquist E.A."/>
            <person name="Lipzen A."/>
            <person name="Malagnac F."/>
            <person name="Mello A."/>
            <person name="Molinier V."/>
            <person name="Miyauchi S."/>
            <person name="Poulain J."/>
            <person name="Riccioni C."/>
            <person name="Rubini A."/>
            <person name="Sitrit Y."/>
            <person name="Splivallo R."/>
            <person name="Traeger S."/>
            <person name="Wang M."/>
            <person name="Zifcakova L."/>
            <person name="Wipf D."/>
            <person name="Zambonelli A."/>
            <person name="Paolocci F."/>
            <person name="Nowrousian M."/>
            <person name="Ottonello S."/>
            <person name="Baldrian P."/>
            <person name="Spatafora J.W."/>
            <person name="Henrissat B."/>
            <person name="Nagy L.G."/>
            <person name="Aury J.M."/>
            <person name="Wincker P."/>
            <person name="Grigoriev I.V."/>
            <person name="Bonfante P."/>
            <person name="Martin F.M."/>
        </authorList>
    </citation>
    <scope>NUCLEOTIDE SEQUENCE [LARGE SCALE GENOMIC DNA]</scope>
    <source>
        <strain evidence="6 7">ATCC MYA-4762</strain>
    </source>
</reference>
<feature type="region of interest" description="Disordered" evidence="5">
    <location>
        <begin position="1"/>
        <end position="49"/>
    </location>
</feature>
<gene>
    <name evidence="4" type="primary">MED11</name>
    <name evidence="6" type="ORF">L211DRAFT_827985</name>
</gene>
<organism evidence="6 7">
    <name type="scientific">Terfezia boudieri ATCC MYA-4762</name>
    <dbReference type="NCBI Taxonomy" id="1051890"/>
    <lineage>
        <taxon>Eukaryota</taxon>
        <taxon>Fungi</taxon>
        <taxon>Dikarya</taxon>
        <taxon>Ascomycota</taxon>
        <taxon>Pezizomycotina</taxon>
        <taxon>Pezizomycetes</taxon>
        <taxon>Pezizales</taxon>
        <taxon>Pezizaceae</taxon>
        <taxon>Terfezia</taxon>
    </lineage>
</organism>
<keyword evidence="4" id="KW-0805">Transcription regulation</keyword>
<dbReference type="STRING" id="1051890.A0A3N4LFL2"/>
<keyword evidence="4" id="KW-0010">Activator</keyword>
<evidence type="ECO:0000256" key="2">
    <source>
        <dbReference type="ARBA" id="ARBA00008186"/>
    </source>
</evidence>
<evidence type="ECO:0000256" key="5">
    <source>
        <dbReference type="SAM" id="MobiDB-lite"/>
    </source>
</evidence>
<dbReference type="InterPro" id="IPR019404">
    <property type="entry name" value="Mediator_Med11"/>
</dbReference>
<evidence type="ECO:0000313" key="7">
    <source>
        <dbReference type="Proteomes" id="UP000267821"/>
    </source>
</evidence>
<evidence type="ECO:0000313" key="6">
    <source>
        <dbReference type="EMBL" id="RPB21677.1"/>
    </source>
</evidence>
<evidence type="ECO:0000256" key="3">
    <source>
        <dbReference type="ARBA" id="ARBA00023242"/>
    </source>
</evidence>
<dbReference type="GO" id="GO:0003712">
    <property type="term" value="F:transcription coregulator activity"/>
    <property type="evidence" value="ECO:0007669"/>
    <property type="project" value="InterPro"/>
</dbReference>